<gene>
    <name evidence="3" type="ORF">EPH_0013510</name>
</gene>
<proteinExistence type="predicted"/>
<dbReference type="SUPFAM" id="SSF52113">
    <property type="entry name" value="BRCT domain"/>
    <property type="match status" value="1"/>
</dbReference>
<keyword evidence="4" id="KW-1185">Reference proteome</keyword>
<dbReference type="InterPro" id="IPR036420">
    <property type="entry name" value="BRCT_dom_sf"/>
</dbReference>
<reference evidence="3" key="2">
    <citation type="submission" date="2013-10" db="EMBL/GenBank/DDBJ databases">
        <authorList>
            <person name="Aslett M."/>
        </authorList>
    </citation>
    <scope>NUCLEOTIDE SEQUENCE [LARGE SCALE GENOMIC DNA]</scope>
    <source>
        <strain evidence="3">Houghton</strain>
    </source>
</reference>
<reference evidence="3" key="1">
    <citation type="submission" date="2013-10" db="EMBL/GenBank/DDBJ databases">
        <title>Genomic analysis of the causative agents of coccidiosis in chickens.</title>
        <authorList>
            <person name="Reid A.J."/>
            <person name="Blake D."/>
            <person name="Billington K."/>
            <person name="Browne H."/>
            <person name="Dunn M."/>
            <person name="Hung S."/>
            <person name="Kawahara F."/>
            <person name="Miranda-Saavedra D."/>
            <person name="Mourier T."/>
            <person name="Nagra H."/>
            <person name="Otto T.D."/>
            <person name="Rawlings N."/>
            <person name="Sanchez A."/>
            <person name="Sanders M."/>
            <person name="Subramaniam C."/>
            <person name="Tay Y."/>
            <person name="Dear P."/>
            <person name="Doerig C."/>
            <person name="Gruber A."/>
            <person name="Parkinson J."/>
            <person name="Shirley M."/>
            <person name="Wan K.L."/>
            <person name="Berriman M."/>
            <person name="Tomley F."/>
            <person name="Pain A."/>
        </authorList>
    </citation>
    <scope>NUCLEOTIDE SEQUENCE [LARGE SCALE GENOMIC DNA]</scope>
    <source>
        <strain evidence="3">Houghton</strain>
    </source>
</reference>
<feature type="region of interest" description="Disordered" evidence="1">
    <location>
        <begin position="456"/>
        <end position="480"/>
    </location>
</feature>
<dbReference type="Proteomes" id="UP000018201">
    <property type="component" value="Unassembled WGS sequence"/>
</dbReference>
<dbReference type="EMBL" id="HG693109">
    <property type="protein sequence ID" value="CDI84852.1"/>
    <property type="molecule type" value="Genomic_DNA"/>
</dbReference>
<dbReference type="PROSITE" id="PS50172">
    <property type="entry name" value="BRCT"/>
    <property type="match status" value="1"/>
</dbReference>
<evidence type="ECO:0000259" key="2">
    <source>
        <dbReference type="PROSITE" id="PS50172"/>
    </source>
</evidence>
<evidence type="ECO:0000313" key="3">
    <source>
        <dbReference type="EMBL" id="CDI84852.1"/>
    </source>
</evidence>
<feature type="compositionally biased region" description="Low complexity" evidence="1">
    <location>
        <begin position="462"/>
        <end position="475"/>
    </location>
</feature>
<dbReference type="InterPro" id="IPR001357">
    <property type="entry name" value="BRCT_dom"/>
</dbReference>
<protein>
    <recommendedName>
        <fullName evidence="2">BRCT domain-containing protein</fullName>
    </recommendedName>
</protein>
<dbReference type="VEuPathDB" id="ToxoDB:EPH_0013510"/>
<feature type="domain" description="BRCT" evidence="2">
    <location>
        <begin position="1"/>
        <end position="93"/>
    </location>
</feature>
<accession>U6GZ07</accession>
<name>U6GZ07_9EIME</name>
<sequence length="664" mass="71717">MQRKAEEAGARVLDASRESITAACFLVCNFAAAFTHLSRLSGSSAAGHLSGGQEDPQQLLAALEVEPLRLLTPFWLFACLRDGRVYAPDAHALFRVSTALTHTQPPLWQLQQPLQVYHHLPHSQRVLLLGFTRRLRRVRRPRSFACGVLSSDSDEGNKEGHRPEAAGRALAANDMEMAVACVEALGGSCLSVSSVLRAVEERSLGPPAATAEADAATDTWDRLGVDVVIVGHFSRLRKANTALLGKGPALHEAGTQQVRVNTQQRERRHGAKAELALLYKLQELGVPCVHHQWLIDAYCFGRAPPFDVYAIPTEPAPQIEVPAAPSAAARRQQVLQGVQVLVADSEVTRDPSLLRRIGELGCTDVTAIPSLLGICPWLFSCGATRELAAVLCGCGDRVQCVSAALERAEEARKRSWENFAAVLFVIKREDLAGLLDLAAVAAEAVEATASSQRLLEGAPTGRAASTRSAQRQQAAPLQHDPQQQKIRNLISAAQQQVLQQLPTAMASQAQRFWEEATNVAVRPVAADAAAFVAKRDIPALAARGPLAVSPEWIASCWAEARRVPVDSAHGRIEASMNCMQLLKLPMDAAPEFWADALASDSAGHMEDAALLAALQDCGGTVIYGDFPVVTDVKEARLRRAVGALEHALTISWDIQQDRFLEQSH</sequence>
<dbReference type="OrthoDB" id="347722at2759"/>
<evidence type="ECO:0000256" key="1">
    <source>
        <dbReference type="SAM" id="MobiDB-lite"/>
    </source>
</evidence>
<dbReference type="AlphaFoldDB" id="U6GZ07"/>
<evidence type="ECO:0000313" key="4">
    <source>
        <dbReference type="Proteomes" id="UP000018201"/>
    </source>
</evidence>
<organism evidence="3 4">
    <name type="scientific">Eimeria praecox</name>
    <dbReference type="NCBI Taxonomy" id="51316"/>
    <lineage>
        <taxon>Eukaryota</taxon>
        <taxon>Sar</taxon>
        <taxon>Alveolata</taxon>
        <taxon>Apicomplexa</taxon>
        <taxon>Conoidasida</taxon>
        <taxon>Coccidia</taxon>
        <taxon>Eucoccidiorida</taxon>
        <taxon>Eimeriorina</taxon>
        <taxon>Eimeriidae</taxon>
        <taxon>Eimeria</taxon>
    </lineage>
</organism>